<feature type="transmembrane region" description="Helical" evidence="1">
    <location>
        <begin position="122"/>
        <end position="143"/>
    </location>
</feature>
<feature type="transmembrane region" description="Helical" evidence="1">
    <location>
        <begin position="12"/>
        <end position="36"/>
    </location>
</feature>
<protein>
    <recommendedName>
        <fullName evidence="4">DUF4345 domain-containing protein</fullName>
    </recommendedName>
</protein>
<gene>
    <name evidence="2" type="ORF">NT01SARS_0671</name>
</gene>
<feature type="transmembrane region" description="Helical" evidence="1">
    <location>
        <begin position="67"/>
        <end position="86"/>
    </location>
</feature>
<keyword evidence="1" id="KW-0812">Transmembrane</keyword>
<feature type="transmembrane region" description="Helical" evidence="1">
    <location>
        <begin position="98"/>
        <end position="116"/>
    </location>
</feature>
<dbReference type="AlphaFoldDB" id="J5K9B0"/>
<sequence length="146" mass="16094">MLILLQNGEYDLIWINRIYLLFMAVIYGTIGVWAILDPLLGALELGYPSFLEAVGLSVTSQIGYSEIAGIYGGLNLCIGIMCLVGIFKENIGIFSIKLITFIVGSIALGRVIFSMLPTTPGFYNTFFVFEVCAFFVGIILLYLRKA</sequence>
<proteinExistence type="predicted"/>
<evidence type="ECO:0000313" key="2">
    <source>
        <dbReference type="EMBL" id="EJP72178.1"/>
    </source>
</evidence>
<evidence type="ECO:0000256" key="1">
    <source>
        <dbReference type="SAM" id="Phobius"/>
    </source>
</evidence>
<keyword evidence="1" id="KW-0472">Membrane</keyword>
<name>J5K9B0_9GAMM</name>
<accession>J5K9B0</accession>
<evidence type="ECO:0008006" key="4">
    <source>
        <dbReference type="Google" id="ProtNLM"/>
    </source>
</evidence>
<dbReference type="HOGENOM" id="CLU_1853827_0_0_6"/>
<dbReference type="Proteomes" id="UP000010305">
    <property type="component" value="Unassembled WGS sequence"/>
</dbReference>
<organism evidence="2 3">
    <name type="scientific">SAR86 cluster bacterium SAR86A</name>
    <dbReference type="NCBI Taxonomy" id="1123866"/>
    <lineage>
        <taxon>Bacteria</taxon>
        <taxon>Pseudomonadati</taxon>
        <taxon>Pseudomonadota</taxon>
        <taxon>Gammaproteobacteria</taxon>
        <taxon>SAR86 cluster</taxon>
    </lineage>
</organism>
<reference evidence="2 3" key="1">
    <citation type="journal article" date="2012" name="ISME J.">
        <title>Genomic insights to SAR86, an abundant and uncultivated marine bacterial lineage.</title>
        <authorList>
            <person name="Dupont C.L."/>
            <person name="Rusch D.B."/>
            <person name="Yooseph S."/>
            <person name="Lombardo M.J."/>
            <person name="Richter R.A."/>
            <person name="Valas R."/>
            <person name="Novotny M."/>
            <person name="Yee-Greenbaum J."/>
            <person name="Selengut J.D."/>
            <person name="Haft D.H."/>
            <person name="Halpern A.L."/>
            <person name="Lasken R.S."/>
            <person name="Nealson K."/>
            <person name="Friedman R."/>
            <person name="Venter J.C."/>
        </authorList>
    </citation>
    <scope>NUCLEOTIDE SEQUENCE [LARGE SCALE GENOMIC DNA]</scope>
</reference>
<dbReference type="EMBL" id="JH611156">
    <property type="protein sequence ID" value="EJP72178.1"/>
    <property type="molecule type" value="Genomic_DNA"/>
</dbReference>
<evidence type="ECO:0000313" key="3">
    <source>
        <dbReference type="Proteomes" id="UP000010305"/>
    </source>
</evidence>
<keyword evidence="1" id="KW-1133">Transmembrane helix</keyword>